<organism evidence="13 14">
    <name type="scientific">Chromobacterium rhizoryzae</name>
    <dbReference type="NCBI Taxonomy" id="1778675"/>
    <lineage>
        <taxon>Bacteria</taxon>
        <taxon>Pseudomonadati</taxon>
        <taxon>Pseudomonadota</taxon>
        <taxon>Betaproteobacteria</taxon>
        <taxon>Neisseriales</taxon>
        <taxon>Chromobacteriaceae</taxon>
        <taxon>Chromobacterium</taxon>
    </lineage>
</organism>
<keyword evidence="4" id="KW-1134">Transmembrane beta strand</keyword>
<name>A0AAD0RUY2_9NEIS</name>
<dbReference type="GO" id="GO:0009297">
    <property type="term" value="P:pilus assembly"/>
    <property type="evidence" value="ECO:0007669"/>
    <property type="project" value="InterPro"/>
</dbReference>
<sequence length="804" mass="86753">MRSKPLMPHARRNAAPSLACACWLLACAQALAADAPAFNTRFLKLDGQAADLKAVLNAGNNVLPGSYRVDILLNHQLADRRDILFRQQPDGKVRPCLDAALLRKLGVKLPASGAGDEACVDLPRRLEHAQVRYDSTRLQLELSVPQAHLLRRADGYVDPALWDAGVNAAYANYQLSSQYSRGQDDRASRQFYLGLQNGLNLGDWRLRNDATLSWNTGQAAEIRSNRTLLQRDITALRSQLTLGEQYTDAVLFDSVRIRGAQLSQDDAMLPDSERGYRPVVRGQAQSQATVEVRQNGYVLHRADVPPGPFEFTDITPSGSNGELEITVTEADGSRRVSHQSFSSLPLMQARGRWKYHAALGQYQGGEAARPGLAAGALVYGLSDDSTVAAGFQLSPRFQAVNLGLGANTPLGALSLDLSQSLSRAQGGRSQGQSLRLLYHKALPSTQTQLTLAAYRYSTAGYRSFNDHAADLARRANQHRARARIDLSAQQTLGREGRRGSLYLSLSRQNYWGRPGASHSLNLAYSHRWKQFHYHLSLSRSRDGRGQGSSQIMLGFSLPLDTGRRAPQLSAQLGRNALHTSLSGQLGEADSYTVSVSRDSQGGASLSASGVHQGDVAQLSAAYSTARNHQSASLGASGAVVVHAGGVNLSRAVGDTFALLQVDGAAGLGGNGYTVRADAQPYRANSLSLNSRKLGAALELEDSVKQVVPRRGAVVKAVFKARSGRRVQFSLRRRDGSAVPFGASVEDAAGRPLGIADPQGRTLLLLTQPQGLLAVKWSDGGCTARYKLPPAKPGRHYQRQTLACH</sequence>
<dbReference type="KEGG" id="crz:D1345_00140"/>
<dbReference type="Gene3D" id="2.60.40.3110">
    <property type="match status" value="1"/>
</dbReference>
<keyword evidence="6" id="KW-0812">Transmembrane</keyword>
<dbReference type="PANTHER" id="PTHR30451:SF21">
    <property type="entry name" value="FIMBRIAL USHER DOMAIN-CONTAINING PROTEIN YDET-RELATED"/>
    <property type="match status" value="1"/>
</dbReference>
<evidence type="ECO:0000256" key="6">
    <source>
        <dbReference type="ARBA" id="ARBA00022692"/>
    </source>
</evidence>
<evidence type="ECO:0000256" key="8">
    <source>
        <dbReference type="ARBA" id="ARBA00023136"/>
    </source>
</evidence>
<dbReference type="Gene3D" id="3.10.20.410">
    <property type="match status" value="1"/>
</dbReference>
<evidence type="ECO:0000256" key="9">
    <source>
        <dbReference type="ARBA" id="ARBA00023237"/>
    </source>
</evidence>
<proteinExistence type="inferred from homology"/>
<dbReference type="Gene3D" id="2.60.40.2610">
    <property type="entry name" value="Outer membrane usher protein FimD, plug domain"/>
    <property type="match status" value="1"/>
</dbReference>
<dbReference type="EMBL" id="CP031968">
    <property type="protein sequence ID" value="AXT44713.1"/>
    <property type="molecule type" value="Genomic_DNA"/>
</dbReference>
<keyword evidence="7 10" id="KW-0732">Signal</keyword>
<dbReference type="InterPro" id="IPR025885">
    <property type="entry name" value="PapC_N"/>
</dbReference>
<dbReference type="PANTHER" id="PTHR30451">
    <property type="entry name" value="OUTER MEMBRANE USHER PROTEIN"/>
    <property type="match status" value="1"/>
</dbReference>
<evidence type="ECO:0000256" key="3">
    <source>
        <dbReference type="ARBA" id="ARBA00022448"/>
    </source>
</evidence>
<dbReference type="AlphaFoldDB" id="A0AAD0RUY2"/>
<dbReference type="GO" id="GO:0009279">
    <property type="term" value="C:cell outer membrane"/>
    <property type="evidence" value="ECO:0007669"/>
    <property type="project" value="UniProtKB-SubCell"/>
</dbReference>
<keyword evidence="5" id="KW-1029">Fimbrium biogenesis</keyword>
<dbReference type="Gene3D" id="2.60.40.2070">
    <property type="match status" value="1"/>
</dbReference>
<evidence type="ECO:0000256" key="5">
    <source>
        <dbReference type="ARBA" id="ARBA00022558"/>
    </source>
</evidence>
<dbReference type="InterPro" id="IPR037224">
    <property type="entry name" value="PapC_N_sf"/>
</dbReference>
<dbReference type="GO" id="GO:0015473">
    <property type="term" value="F:fimbrial usher porin activity"/>
    <property type="evidence" value="ECO:0007669"/>
    <property type="project" value="InterPro"/>
</dbReference>
<dbReference type="Pfam" id="PF00577">
    <property type="entry name" value="Usher"/>
    <property type="match status" value="1"/>
</dbReference>
<feature type="domain" description="PapC-like C-terminal" evidence="11">
    <location>
        <begin position="728"/>
        <end position="789"/>
    </location>
</feature>
<evidence type="ECO:0000256" key="10">
    <source>
        <dbReference type="SAM" id="SignalP"/>
    </source>
</evidence>
<keyword evidence="3" id="KW-0813">Transport</keyword>
<keyword evidence="14" id="KW-1185">Reference proteome</keyword>
<evidence type="ECO:0000259" key="11">
    <source>
        <dbReference type="Pfam" id="PF13953"/>
    </source>
</evidence>
<keyword evidence="9" id="KW-0998">Cell outer membrane</keyword>
<evidence type="ECO:0000313" key="13">
    <source>
        <dbReference type="EMBL" id="AXT44713.1"/>
    </source>
</evidence>
<dbReference type="InterPro" id="IPR043142">
    <property type="entry name" value="PapC-like_C_sf"/>
</dbReference>
<evidence type="ECO:0000256" key="4">
    <source>
        <dbReference type="ARBA" id="ARBA00022452"/>
    </source>
</evidence>
<evidence type="ECO:0000256" key="2">
    <source>
        <dbReference type="ARBA" id="ARBA00008064"/>
    </source>
</evidence>
<dbReference type="SUPFAM" id="SSF141729">
    <property type="entry name" value="FimD N-terminal domain-like"/>
    <property type="match status" value="1"/>
</dbReference>
<dbReference type="InterPro" id="IPR042186">
    <property type="entry name" value="FimD_plug_dom"/>
</dbReference>
<dbReference type="InterPro" id="IPR025949">
    <property type="entry name" value="PapC-like_C"/>
</dbReference>
<evidence type="ECO:0000256" key="1">
    <source>
        <dbReference type="ARBA" id="ARBA00004571"/>
    </source>
</evidence>
<feature type="domain" description="PapC N-terminal" evidence="12">
    <location>
        <begin position="38"/>
        <end position="176"/>
    </location>
</feature>
<evidence type="ECO:0000313" key="14">
    <source>
        <dbReference type="Proteomes" id="UP000259465"/>
    </source>
</evidence>
<comment type="similarity">
    <text evidence="2">Belongs to the fimbrial export usher family.</text>
</comment>
<comment type="subcellular location">
    <subcellularLocation>
        <location evidence="1">Cell outer membrane</location>
        <topology evidence="1">Multi-pass membrane protein</topology>
    </subcellularLocation>
</comment>
<feature type="chain" id="PRO_5042214813" evidence="10">
    <location>
        <begin position="33"/>
        <end position="804"/>
    </location>
</feature>
<gene>
    <name evidence="13" type="ORF">D1345_00140</name>
</gene>
<protein>
    <submittedName>
        <fullName evidence="13">Fimbrial biogenesis outer membrane usher protein</fullName>
    </submittedName>
</protein>
<feature type="signal peptide" evidence="10">
    <location>
        <begin position="1"/>
        <end position="32"/>
    </location>
</feature>
<evidence type="ECO:0000259" key="12">
    <source>
        <dbReference type="Pfam" id="PF13954"/>
    </source>
</evidence>
<dbReference type="Pfam" id="PF13954">
    <property type="entry name" value="PapC_N"/>
    <property type="match status" value="1"/>
</dbReference>
<dbReference type="PROSITE" id="PS51257">
    <property type="entry name" value="PROKAR_LIPOPROTEIN"/>
    <property type="match status" value="1"/>
</dbReference>
<dbReference type="Pfam" id="PF13953">
    <property type="entry name" value="PapC_C"/>
    <property type="match status" value="1"/>
</dbReference>
<reference evidence="13 14" key="1">
    <citation type="submission" date="2018-08" db="EMBL/GenBank/DDBJ databases">
        <title>Complete genome sequence of JP2-74.</title>
        <authorList>
            <person name="Wu L."/>
        </authorList>
    </citation>
    <scope>NUCLEOTIDE SEQUENCE [LARGE SCALE GENOMIC DNA]</scope>
    <source>
        <strain evidence="13 14">JP2-74</strain>
    </source>
</reference>
<dbReference type="InterPro" id="IPR000015">
    <property type="entry name" value="Fimb_usher"/>
</dbReference>
<evidence type="ECO:0000256" key="7">
    <source>
        <dbReference type="ARBA" id="ARBA00022729"/>
    </source>
</evidence>
<accession>A0AAD0RUY2</accession>
<keyword evidence="8" id="KW-0472">Membrane</keyword>
<dbReference type="Proteomes" id="UP000259465">
    <property type="component" value="Chromosome"/>
</dbReference>